<feature type="domain" description="Glycosyltransferase subfamily 4-like N-terminal" evidence="6">
    <location>
        <begin position="15"/>
        <end position="187"/>
    </location>
</feature>
<evidence type="ECO:0000259" key="5">
    <source>
        <dbReference type="Pfam" id="PF00534"/>
    </source>
</evidence>
<gene>
    <name evidence="7" type="ORF">EDD32_2079</name>
</gene>
<dbReference type="EMBL" id="RKRA01000001">
    <property type="protein sequence ID" value="RPF27591.1"/>
    <property type="molecule type" value="Genomic_DNA"/>
</dbReference>
<organism evidence="7 8">
    <name type="scientific">Georgenia muralis</name>
    <dbReference type="NCBI Taxonomy" id="154117"/>
    <lineage>
        <taxon>Bacteria</taxon>
        <taxon>Bacillati</taxon>
        <taxon>Actinomycetota</taxon>
        <taxon>Actinomycetes</taxon>
        <taxon>Micrococcales</taxon>
        <taxon>Bogoriellaceae</taxon>
        <taxon>Georgenia</taxon>
    </lineage>
</organism>
<proteinExistence type="predicted"/>
<feature type="region of interest" description="Disordered" evidence="4">
    <location>
        <begin position="39"/>
        <end position="66"/>
    </location>
</feature>
<dbReference type="InterPro" id="IPR001296">
    <property type="entry name" value="Glyco_trans_1"/>
</dbReference>
<dbReference type="PANTHER" id="PTHR45947">
    <property type="entry name" value="SULFOQUINOVOSYL TRANSFERASE SQD2"/>
    <property type="match status" value="1"/>
</dbReference>
<evidence type="ECO:0000256" key="4">
    <source>
        <dbReference type="SAM" id="MobiDB-lite"/>
    </source>
</evidence>
<evidence type="ECO:0000313" key="8">
    <source>
        <dbReference type="Proteomes" id="UP000280726"/>
    </source>
</evidence>
<dbReference type="Pfam" id="PF00534">
    <property type="entry name" value="Glycos_transf_1"/>
    <property type="match status" value="1"/>
</dbReference>
<keyword evidence="3 7" id="KW-0808">Transferase</keyword>
<dbReference type="AlphaFoldDB" id="A0A3N5A7B5"/>
<dbReference type="PANTHER" id="PTHR45947:SF3">
    <property type="entry name" value="SULFOQUINOVOSYL TRANSFERASE SQD2"/>
    <property type="match status" value="1"/>
</dbReference>
<dbReference type="Pfam" id="PF13439">
    <property type="entry name" value="Glyco_transf_4"/>
    <property type="match status" value="1"/>
</dbReference>
<feature type="domain" description="Glycosyl transferase family 1" evidence="5">
    <location>
        <begin position="201"/>
        <end position="333"/>
    </location>
</feature>
<dbReference type="SUPFAM" id="SSF53756">
    <property type="entry name" value="UDP-Glycosyltransferase/glycogen phosphorylase"/>
    <property type="match status" value="1"/>
</dbReference>
<dbReference type="Gene3D" id="3.40.50.2000">
    <property type="entry name" value="Glycogen Phosphorylase B"/>
    <property type="match status" value="2"/>
</dbReference>
<evidence type="ECO:0000256" key="1">
    <source>
        <dbReference type="ARBA" id="ARBA00021292"/>
    </source>
</evidence>
<dbReference type="GO" id="GO:1901137">
    <property type="term" value="P:carbohydrate derivative biosynthetic process"/>
    <property type="evidence" value="ECO:0007669"/>
    <property type="project" value="UniProtKB-ARBA"/>
</dbReference>
<keyword evidence="8" id="KW-1185">Reference proteome</keyword>
<evidence type="ECO:0000313" key="7">
    <source>
        <dbReference type="EMBL" id="RPF27591.1"/>
    </source>
</evidence>
<evidence type="ECO:0000256" key="3">
    <source>
        <dbReference type="ARBA" id="ARBA00022679"/>
    </source>
</evidence>
<comment type="caution">
    <text evidence="7">The sequence shown here is derived from an EMBL/GenBank/DDBJ whole genome shotgun (WGS) entry which is preliminary data.</text>
</comment>
<dbReference type="GO" id="GO:0016758">
    <property type="term" value="F:hexosyltransferase activity"/>
    <property type="evidence" value="ECO:0007669"/>
    <property type="project" value="TreeGrafter"/>
</dbReference>
<keyword evidence="2" id="KW-0328">Glycosyltransferase</keyword>
<evidence type="ECO:0000256" key="2">
    <source>
        <dbReference type="ARBA" id="ARBA00022676"/>
    </source>
</evidence>
<dbReference type="OrthoDB" id="9802525at2"/>
<dbReference type="InterPro" id="IPR050194">
    <property type="entry name" value="Glycosyltransferase_grp1"/>
</dbReference>
<dbReference type="InterPro" id="IPR028098">
    <property type="entry name" value="Glyco_trans_4-like_N"/>
</dbReference>
<dbReference type="Proteomes" id="UP000280726">
    <property type="component" value="Unassembled WGS sequence"/>
</dbReference>
<reference evidence="7 8" key="1">
    <citation type="submission" date="2018-11" db="EMBL/GenBank/DDBJ databases">
        <title>Sequencing the genomes of 1000 actinobacteria strains.</title>
        <authorList>
            <person name="Klenk H.-P."/>
        </authorList>
    </citation>
    <scope>NUCLEOTIDE SEQUENCE [LARGE SCALE GENOMIC DNA]</scope>
    <source>
        <strain evidence="7 8">DSM 14418</strain>
    </source>
</reference>
<name>A0A3N5A7B5_9MICO</name>
<protein>
    <recommendedName>
        <fullName evidence="1">D-inositol 3-phosphate glycosyltransferase</fullName>
    </recommendedName>
</protein>
<accession>A0A3N5A7B5</accession>
<sequence length="398" mass="40929">MRRVVHVSDCYPPRVGGIETQVRDLAHRQAAAGDDVHVLTATPGEEPGPGERPGPGRDAGTEGRAEPRVHRIATRLALGVPVHPLERPLLRRALADLRPDVVHVHAGVVSPFAYDGARAARALGLPLVITWHCMLDGAVPAYRVGARLTGWDEAAAAFTAVSAVAGARVAEVVGGRPVAVVPNGLDVAAWAPVGGPPALPPEGPLRVVATQRLAPRKRAVPLVRIMARVREAVGPRVHLNLIGSGPAEQAVRAEIARLDLAGTVELVGRVPRPSLRERYAGEHVFVAPARLEAFGIAALEARAAGLAVVAGRGTGVGEFVTDGVDGLLAPDRSDGLDDEAADAALAGALVRLAAEPGLLGGILAHNRATAPAADWADVLAACEAAYAQASDGAVAGDP</sequence>
<evidence type="ECO:0000259" key="6">
    <source>
        <dbReference type="Pfam" id="PF13439"/>
    </source>
</evidence>
<dbReference type="CDD" id="cd03801">
    <property type="entry name" value="GT4_PimA-like"/>
    <property type="match status" value="1"/>
</dbReference>
<dbReference type="RefSeq" id="WP_123917243.1">
    <property type="nucleotide sequence ID" value="NZ_RKRA01000001.1"/>
</dbReference>